<dbReference type="Proteomes" id="UP000034245">
    <property type="component" value="Unassembled WGS sequence"/>
</dbReference>
<reference evidence="1" key="1">
    <citation type="submission" date="2015-04" db="EMBL/GenBank/DDBJ databases">
        <title>Draft Genome Sequences of Three Species of Emerging Human-Pathogenic Corynebacteria.</title>
        <authorList>
            <person name="Pacheco L.G."/>
            <person name="Mattos-Guaraldi A.L."/>
            <person name="Santos C.S."/>
            <person name="Veras A.O."/>
            <person name="Guimaraes L.C."/>
            <person name="Abreu V."/>
            <person name="Pereira F.L."/>
            <person name="Soares S.C."/>
            <person name="Dorella F.A."/>
            <person name="Carvalho A.F."/>
            <person name="Leal C.G."/>
            <person name="Figueiredo H.C."/>
            <person name="Ramos J.N."/>
            <person name="Vieira V."/>
            <person name="Farfour E."/>
            <person name="Guiso N."/>
            <person name="Hirata R.Jr."/>
            <person name="Ramos R.T."/>
            <person name="Azevedo V."/>
            <person name="Silva A."/>
        </authorList>
    </citation>
    <scope>NUCLEOTIDE SEQUENCE</scope>
    <source>
        <strain evidence="1">1941</strain>
    </source>
</reference>
<proteinExistence type="predicted"/>
<evidence type="ECO:0000313" key="1">
    <source>
        <dbReference type="EMBL" id="KKO77009.1"/>
    </source>
</evidence>
<dbReference type="EMBL" id="LAYQ01000029">
    <property type="protein sequence ID" value="KKO77009.1"/>
    <property type="molecule type" value="Genomic_DNA"/>
</dbReference>
<organism evidence="1 2">
    <name type="scientific">Corynebacterium minutissimum</name>
    <dbReference type="NCBI Taxonomy" id="38301"/>
    <lineage>
        <taxon>Bacteria</taxon>
        <taxon>Bacillati</taxon>
        <taxon>Actinomycetota</taxon>
        <taxon>Actinomycetes</taxon>
        <taxon>Mycobacteriales</taxon>
        <taxon>Corynebacteriaceae</taxon>
        <taxon>Corynebacterium</taxon>
    </lineage>
</organism>
<keyword evidence="2" id="KW-1185">Reference proteome</keyword>
<sequence length="60" mass="6603">MASPITATARVFIRTEITRELVFLGTTIAFHADPKKGSNDNDHADGEDHGFSLGCELIEW</sequence>
<name>A0ACC4U7Z4_9CORY</name>
<evidence type="ECO:0000313" key="2">
    <source>
        <dbReference type="Proteomes" id="UP000034245"/>
    </source>
</evidence>
<comment type="caution">
    <text evidence="1">The sequence shown here is derived from an EMBL/GenBank/DDBJ whole genome shotgun (WGS) entry which is preliminary data.</text>
</comment>
<accession>A0ACC4U7Z4</accession>
<protein>
    <submittedName>
        <fullName evidence="1">Uncharacterized protein</fullName>
    </submittedName>
</protein>
<gene>
    <name evidence="1" type="ORF">WU87_12535</name>
</gene>